<dbReference type="AlphaFoldDB" id="A0A067MBZ0"/>
<dbReference type="InterPro" id="IPR016197">
    <property type="entry name" value="Chromo-like_dom_sf"/>
</dbReference>
<reference evidence="3" key="1">
    <citation type="journal article" date="2014" name="Proc. Natl. Acad. Sci. U.S.A.">
        <title>Extensive sampling of basidiomycete genomes demonstrates inadequacy of the white-rot/brown-rot paradigm for wood decay fungi.</title>
        <authorList>
            <person name="Riley R."/>
            <person name="Salamov A.A."/>
            <person name="Brown D.W."/>
            <person name="Nagy L.G."/>
            <person name="Floudas D."/>
            <person name="Held B.W."/>
            <person name="Levasseur A."/>
            <person name="Lombard V."/>
            <person name="Morin E."/>
            <person name="Otillar R."/>
            <person name="Lindquist E.A."/>
            <person name="Sun H."/>
            <person name="LaButti K.M."/>
            <person name="Schmutz J."/>
            <person name="Jabbour D."/>
            <person name="Luo H."/>
            <person name="Baker S.E."/>
            <person name="Pisabarro A.G."/>
            <person name="Walton J.D."/>
            <person name="Blanchette R.A."/>
            <person name="Henrissat B."/>
            <person name="Martin F."/>
            <person name="Cullen D."/>
            <person name="Hibbett D.S."/>
            <person name="Grigoriev I.V."/>
        </authorList>
    </citation>
    <scope>NUCLEOTIDE SEQUENCE [LARGE SCALE GENOMIC DNA]</scope>
    <source>
        <strain evidence="3">FD-172 SS1</strain>
    </source>
</reference>
<dbReference type="SUPFAM" id="SSF54160">
    <property type="entry name" value="Chromo domain-like"/>
    <property type="match status" value="1"/>
</dbReference>
<keyword evidence="3" id="KW-1185">Reference proteome</keyword>
<dbReference type="STRING" id="930990.A0A067MBZ0"/>
<accession>A0A067MBZ0</accession>
<dbReference type="InterPro" id="IPR000953">
    <property type="entry name" value="Chromo/chromo_shadow_dom"/>
</dbReference>
<sequence>MCDKCDAWLHWGCVGFNAEIVKSSELFICPPCLQDGDSAAPRRTSRKAPEGICPRPDCTLKQVNKRAQPAEEEFTIEKLIGKRRGKDSADGEATWEYLVMWEGYPCDVSEWLPEHDIGGVKALSARFDKEVADEGLTPKGDKELILLNLAVKWGWLKRS</sequence>
<organism evidence="2 3">
    <name type="scientific">Botryobasidium botryosum (strain FD-172 SS1)</name>
    <dbReference type="NCBI Taxonomy" id="930990"/>
    <lineage>
        <taxon>Eukaryota</taxon>
        <taxon>Fungi</taxon>
        <taxon>Dikarya</taxon>
        <taxon>Basidiomycota</taxon>
        <taxon>Agaricomycotina</taxon>
        <taxon>Agaricomycetes</taxon>
        <taxon>Cantharellales</taxon>
        <taxon>Botryobasidiaceae</taxon>
        <taxon>Botryobasidium</taxon>
    </lineage>
</organism>
<proteinExistence type="predicted"/>
<dbReference type="Gene3D" id="3.30.40.10">
    <property type="entry name" value="Zinc/RING finger domain, C3HC4 (zinc finger)"/>
    <property type="match status" value="1"/>
</dbReference>
<dbReference type="Gene3D" id="2.40.50.40">
    <property type="match status" value="1"/>
</dbReference>
<protein>
    <recommendedName>
        <fullName evidence="1">Chromo domain-containing protein</fullName>
    </recommendedName>
</protein>
<dbReference type="PROSITE" id="PS50013">
    <property type="entry name" value="CHROMO_2"/>
    <property type="match status" value="1"/>
</dbReference>
<dbReference type="HOGENOM" id="CLU_133987_0_0_1"/>
<name>A0A067MBZ0_BOTB1</name>
<dbReference type="SMART" id="SM00298">
    <property type="entry name" value="CHROMO"/>
    <property type="match status" value="1"/>
</dbReference>
<dbReference type="Pfam" id="PF00385">
    <property type="entry name" value="Chromo"/>
    <property type="match status" value="1"/>
</dbReference>
<evidence type="ECO:0000259" key="1">
    <source>
        <dbReference type="PROSITE" id="PS50013"/>
    </source>
</evidence>
<evidence type="ECO:0000313" key="3">
    <source>
        <dbReference type="Proteomes" id="UP000027195"/>
    </source>
</evidence>
<dbReference type="InParanoid" id="A0A067MBZ0"/>
<feature type="domain" description="Chromo" evidence="1">
    <location>
        <begin position="74"/>
        <end position="139"/>
    </location>
</feature>
<dbReference type="InterPro" id="IPR013083">
    <property type="entry name" value="Znf_RING/FYVE/PHD"/>
</dbReference>
<dbReference type="InterPro" id="IPR023780">
    <property type="entry name" value="Chromo_domain"/>
</dbReference>
<evidence type="ECO:0000313" key="2">
    <source>
        <dbReference type="EMBL" id="KDQ09377.1"/>
    </source>
</evidence>
<dbReference type="EMBL" id="KL198079">
    <property type="protein sequence ID" value="KDQ09377.1"/>
    <property type="molecule type" value="Genomic_DNA"/>
</dbReference>
<dbReference type="Proteomes" id="UP000027195">
    <property type="component" value="Unassembled WGS sequence"/>
</dbReference>
<dbReference type="SUPFAM" id="SSF57903">
    <property type="entry name" value="FYVE/PHD zinc finger"/>
    <property type="match status" value="1"/>
</dbReference>
<dbReference type="OrthoDB" id="436852at2759"/>
<gene>
    <name evidence="2" type="ORF">BOTBODRAFT_529942</name>
</gene>
<dbReference type="GO" id="GO:0006338">
    <property type="term" value="P:chromatin remodeling"/>
    <property type="evidence" value="ECO:0007669"/>
    <property type="project" value="UniProtKB-ARBA"/>
</dbReference>
<dbReference type="InterPro" id="IPR011011">
    <property type="entry name" value="Znf_FYVE_PHD"/>
</dbReference>